<dbReference type="AlphaFoldDB" id="A0A0V8IL28"/>
<organism evidence="1 2">
    <name type="scientific">Pseudarthrobacter enclensis</name>
    <dbReference type="NCBI Taxonomy" id="993070"/>
    <lineage>
        <taxon>Bacteria</taxon>
        <taxon>Bacillati</taxon>
        <taxon>Actinomycetota</taxon>
        <taxon>Actinomycetes</taxon>
        <taxon>Micrococcales</taxon>
        <taxon>Micrococcaceae</taxon>
        <taxon>Pseudarthrobacter</taxon>
    </lineage>
</organism>
<dbReference type="EMBL" id="LNQM01000005">
    <property type="protein sequence ID" value="KSU75483.1"/>
    <property type="molecule type" value="Genomic_DNA"/>
</dbReference>
<protein>
    <submittedName>
        <fullName evidence="1">Uncharacterized protein</fullName>
    </submittedName>
</protein>
<accession>A0A0V8IL28</accession>
<evidence type="ECO:0000313" key="2">
    <source>
        <dbReference type="Proteomes" id="UP000053199"/>
    </source>
</evidence>
<keyword evidence="2" id="KW-1185">Reference proteome</keyword>
<reference evidence="1 2" key="1">
    <citation type="journal article" date="2014" name="Arch. Microbiol.">
        <title>Arthrobacter enclensis sp. nov., isolated from sediment sample.</title>
        <authorList>
            <person name="Dastager S.G."/>
            <person name="Liu Q."/>
            <person name="Tang S.K."/>
            <person name="Krishnamurthi S."/>
            <person name="Lee J.C."/>
            <person name="Li W.J."/>
        </authorList>
    </citation>
    <scope>NUCLEOTIDE SEQUENCE [LARGE SCALE GENOMIC DNA]</scope>
    <source>
        <strain evidence="1 2">NIO-1008</strain>
    </source>
</reference>
<sequence length="81" mass="8836">MLMPGKAFRRIISAMTAEYSVIVLRAWRNPQGLIIRVLTTDGTRRNWVVTGTANLAVLLESLISELAPPPDGNGAEITTDD</sequence>
<comment type="caution">
    <text evidence="1">The sequence shown here is derived from an EMBL/GenBank/DDBJ whole genome shotgun (WGS) entry which is preliminary data.</text>
</comment>
<evidence type="ECO:0000313" key="1">
    <source>
        <dbReference type="EMBL" id="KSU75483.1"/>
    </source>
</evidence>
<dbReference type="STRING" id="993070.AS031_13050"/>
<dbReference type="Proteomes" id="UP000053199">
    <property type="component" value="Unassembled WGS sequence"/>
</dbReference>
<gene>
    <name evidence="1" type="ORF">AS031_13050</name>
</gene>
<name>A0A0V8IL28_9MICC</name>
<proteinExistence type="predicted"/>